<keyword evidence="3" id="KW-0540">Nuclease</keyword>
<feature type="domain" description="PIN" evidence="8">
    <location>
        <begin position="4"/>
        <end position="118"/>
    </location>
</feature>
<evidence type="ECO:0000256" key="2">
    <source>
        <dbReference type="ARBA" id="ARBA00022649"/>
    </source>
</evidence>
<reference evidence="9 10" key="1">
    <citation type="submission" date="2019-01" db="EMBL/GenBank/DDBJ databases">
        <title>Sinorhodobacter populi sp. nov. isolated from the symptomatic bark tissue of Populus euramericana canker.</title>
        <authorList>
            <person name="Xu G."/>
        </authorList>
    </citation>
    <scope>NUCLEOTIDE SEQUENCE [LARGE SCALE GENOMIC DNA]</scope>
    <source>
        <strain evidence="9 10">SK2B-1</strain>
    </source>
</reference>
<comment type="cofactor">
    <cofactor evidence="1">
        <name>Mg(2+)</name>
        <dbReference type="ChEBI" id="CHEBI:18420"/>
    </cofactor>
</comment>
<keyword evidence="4" id="KW-0479">Metal-binding</keyword>
<dbReference type="GO" id="GO:0004518">
    <property type="term" value="F:nuclease activity"/>
    <property type="evidence" value="ECO:0007669"/>
    <property type="project" value="UniProtKB-KW"/>
</dbReference>
<evidence type="ECO:0000256" key="3">
    <source>
        <dbReference type="ARBA" id="ARBA00022722"/>
    </source>
</evidence>
<name>A0A443J643_9RHOB</name>
<comment type="similarity">
    <text evidence="7">Belongs to the PINc/VapC protein family.</text>
</comment>
<evidence type="ECO:0000256" key="6">
    <source>
        <dbReference type="ARBA" id="ARBA00022842"/>
    </source>
</evidence>
<dbReference type="RefSeq" id="WP_128210634.1">
    <property type="nucleotide sequence ID" value="NZ_JBHRSO010000012.1"/>
</dbReference>
<protein>
    <submittedName>
        <fullName evidence="9">PIN domain-containing protein</fullName>
    </submittedName>
</protein>
<keyword evidence="2" id="KW-1277">Toxin-antitoxin system</keyword>
<reference evidence="9 10" key="2">
    <citation type="submission" date="2019-01" db="EMBL/GenBank/DDBJ databases">
        <authorList>
            <person name="Li Y."/>
        </authorList>
    </citation>
    <scope>NUCLEOTIDE SEQUENCE [LARGE SCALE GENOMIC DNA]</scope>
    <source>
        <strain evidence="9 10">SK2B-1</strain>
    </source>
</reference>
<dbReference type="Gene3D" id="3.40.50.1010">
    <property type="entry name" value="5'-nuclease"/>
    <property type="match status" value="1"/>
</dbReference>
<dbReference type="PANTHER" id="PTHR33653">
    <property type="entry name" value="RIBONUCLEASE VAPC2"/>
    <property type="match status" value="1"/>
</dbReference>
<evidence type="ECO:0000313" key="10">
    <source>
        <dbReference type="Proteomes" id="UP000284476"/>
    </source>
</evidence>
<organism evidence="9 10">
    <name type="scientific">Paenirhodobacter populi</name>
    <dbReference type="NCBI Taxonomy" id="2306993"/>
    <lineage>
        <taxon>Bacteria</taxon>
        <taxon>Pseudomonadati</taxon>
        <taxon>Pseudomonadota</taxon>
        <taxon>Alphaproteobacteria</taxon>
        <taxon>Rhodobacterales</taxon>
        <taxon>Rhodobacter group</taxon>
        <taxon>Paenirhodobacter</taxon>
    </lineage>
</organism>
<dbReference type="GO" id="GO:0046872">
    <property type="term" value="F:metal ion binding"/>
    <property type="evidence" value="ECO:0007669"/>
    <property type="project" value="UniProtKB-KW"/>
</dbReference>
<gene>
    <name evidence="9" type="ORF">D2T30_22705</name>
</gene>
<evidence type="ECO:0000256" key="5">
    <source>
        <dbReference type="ARBA" id="ARBA00022801"/>
    </source>
</evidence>
<dbReference type="EMBL" id="SAUZ01000061">
    <property type="protein sequence ID" value="RWR15948.1"/>
    <property type="molecule type" value="Genomic_DNA"/>
</dbReference>
<dbReference type="InterPro" id="IPR050556">
    <property type="entry name" value="Type_II_TA_system_RNase"/>
</dbReference>
<evidence type="ECO:0000256" key="7">
    <source>
        <dbReference type="ARBA" id="ARBA00038093"/>
    </source>
</evidence>
<evidence type="ECO:0000256" key="4">
    <source>
        <dbReference type="ARBA" id="ARBA00022723"/>
    </source>
</evidence>
<dbReference type="GO" id="GO:0016787">
    <property type="term" value="F:hydrolase activity"/>
    <property type="evidence" value="ECO:0007669"/>
    <property type="project" value="UniProtKB-KW"/>
</dbReference>
<dbReference type="InterPro" id="IPR029060">
    <property type="entry name" value="PIN-like_dom_sf"/>
</dbReference>
<evidence type="ECO:0000313" key="9">
    <source>
        <dbReference type="EMBL" id="RWR15948.1"/>
    </source>
</evidence>
<keyword evidence="5" id="KW-0378">Hydrolase</keyword>
<dbReference type="AlphaFoldDB" id="A0A443J643"/>
<keyword evidence="6" id="KW-0460">Magnesium</keyword>
<dbReference type="PANTHER" id="PTHR33653:SF1">
    <property type="entry name" value="RIBONUCLEASE VAPC2"/>
    <property type="match status" value="1"/>
</dbReference>
<accession>A0A443J643</accession>
<dbReference type="Proteomes" id="UP000284476">
    <property type="component" value="Unassembled WGS sequence"/>
</dbReference>
<comment type="caution">
    <text evidence="9">The sequence shown here is derived from an EMBL/GenBank/DDBJ whole genome shotgun (WGS) entry which is preliminary data.</text>
</comment>
<proteinExistence type="inferred from homology"/>
<evidence type="ECO:0000256" key="1">
    <source>
        <dbReference type="ARBA" id="ARBA00001946"/>
    </source>
</evidence>
<dbReference type="SUPFAM" id="SSF88723">
    <property type="entry name" value="PIN domain-like"/>
    <property type="match status" value="1"/>
</dbReference>
<dbReference type="InterPro" id="IPR002716">
    <property type="entry name" value="PIN_dom"/>
</dbReference>
<sequence>MSRVLVDANILIDIATDDPNWGTWSAEALARAGRGQQLVINPLIYAEVSAAFARIEDLDQLLPPSVFQREDLPWEAGFLAGKAYLGYRRRGGARTSPLPDFYIGAHAAVRDYTLLTRDIARYATYFPTVQLITP</sequence>
<dbReference type="Pfam" id="PF01850">
    <property type="entry name" value="PIN"/>
    <property type="match status" value="1"/>
</dbReference>
<evidence type="ECO:0000259" key="8">
    <source>
        <dbReference type="Pfam" id="PF01850"/>
    </source>
</evidence>